<dbReference type="Pfam" id="PF01048">
    <property type="entry name" value="PNP_UDP_1"/>
    <property type="match status" value="1"/>
</dbReference>
<evidence type="ECO:0000256" key="6">
    <source>
        <dbReference type="ARBA" id="ARBA00022676"/>
    </source>
</evidence>
<dbReference type="Proteomes" id="UP000326554">
    <property type="component" value="Unassembled WGS sequence"/>
</dbReference>
<feature type="domain" description="Nucleoside phosphorylase" evidence="11">
    <location>
        <begin position="22"/>
        <end position="263"/>
    </location>
</feature>
<dbReference type="PANTHER" id="PTHR11904">
    <property type="entry name" value="METHYLTHIOADENOSINE/PURINE NUCLEOSIDE PHOSPHORYLASE"/>
    <property type="match status" value="1"/>
</dbReference>
<comment type="pathway">
    <text evidence="1 9">Purine metabolism; purine nucleoside salvage.</text>
</comment>
<gene>
    <name evidence="12" type="ORF">F3S47_18065</name>
</gene>
<dbReference type="InterPro" id="IPR011269">
    <property type="entry name" value="PUNP"/>
</dbReference>
<dbReference type="NCBIfam" id="TIGR01698">
    <property type="entry name" value="PUNP"/>
    <property type="match status" value="1"/>
</dbReference>
<dbReference type="GO" id="GO:0005737">
    <property type="term" value="C:cytoplasm"/>
    <property type="evidence" value="ECO:0007669"/>
    <property type="project" value="TreeGrafter"/>
</dbReference>
<feature type="binding site" evidence="10">
    <location>
        <position position="187"/>
    </location>
    <ligand>
        <name>a purine D-ribonucleoside</name>
        <dbReference type="ChEBI" id="CHEBI:142355"/>
    </ligand>
</feature>
<feature type="binding site" evidence="10">
    <location>
        <begin position="78"/>
        <end position="80"/>
    </location>
    <ligand>
        <name>phosphate</name>
        <dbReference type="ChEBI" id="CHEBI:43474"/>
    </ligand>
</feature>
<dbReference type="NCBIfam" id="TIGR01697">
    <property type="entry name" value="PNPH-PUNA-XAPA"/>
    <property type="match status" value="1"/>
</dbReference>
<dbReference type="Gene3D" id="3.40.50.1580">
    <property type="entry name" value="Nucleoside phosphorylase domain"/>
    <property type="match status" value="1"/>
</dbReference>
<evidence type="ECO:0000256" key="10">
    <source>
        <dbReference type="PIRSR" id="PIRSR000477-2"/>
    </source>
</evidence>
<organism evidence="12 13">
    <name type="scientific">Histidinibacterium aquaticum</name>
    <dbReference type="NCBI Taxonomy" id="2613962"/>
    <lineage>
        <taxon>Bacteria</taxon>
        <taxon>Pseudomonadati</taxon>
        <taxon>Pseudomonadota</taxon>
        <taxon>Alphaproteobacteria</taxon>
        <taxon>Rhodobacterales</taxon>
        <taxon>Paracoccaceae</taxon>
        <taxon>Histidinibacterium</taxon>
    </lineage>
</organism>
<evidence type="ECO:0000313" key="12">
    <source>
        <dbReference type="EMBL" id="KAA9005210.1"/>
    </source>
</evidence>
<evidence type="ECO:0000313" key="13">
    <source>
        <dbReference type="Proteomes" id="UP000326554"/>
    </source>
</evidence>
<sequence length="277" mass="28864">MSRSADLATVLRSRAGDEPPRAALILGSGLGHLAGAVEGVEVPYSDLPGFPHAGVSGHDPKVVIGDLEGVRVAVLGGRSHYYEHGHADAMRLPLEVMAQLGAECLIATNAAGSLVPEMPTGSIMALSDHINFSGLNPLIGEPTDARFVPMTAAYDADLRRHLHEAAEATGTELREGVYAWYSGPSFETPAEIKAIRMLGADAVGMSTVPEIILGRFLGLRCAGVSTITNMAAGMSDEQISHSHTKEMAPLGAAKLETVLRKALPAIAGGVPREHGPG</sequence>
<dbReference type="CDD" id="cd09009">
    <property type="entry name" value="PNP-EcPNPII_like"/>
    <property type="match status" value="1"/>
</dbReference>
<feature type="binding site" evidence="10">
    <location>
        <position position="58"/>
    </location>
    <ligand>
        <name>phosphate</name>
        <dbReference type="ChEBI" id="CHEBI:43474"/>
    </ligand>
</feature>
<dbReference type="InterPro" id="IPR035994">
    <property type="entry name" value="Nucleoside_phosphorylase_sf"/>
</dbReference>
<evidence type="ECO:0000256" key="3">
    <source>
        <dbReference type="ARBA" id="ARBA00011233"/>
    </source>
</evidence>
<feature type="binding site" evidence="10">
    <location>
        <position position="206"/>
    </location>
    <ligand>
        <name>phosphate</name>
        <dbReference type="ChEBI" id="CHEBI:43474"/>
    </ligand>
</feature>
<comment type="caution">
    <text evidence="12">The sequence shown here is derived from an EMBL/GenBank/DDBJ whole genome shotgun (WGS) entry which is preliminary data.</text>
</comment>
<evidence type="ECO:0000256" key="8">
    <source>
        <dbReference type="ARBA" id="ARBA00031036"/>
    </source>
</evidence>
<dbReference type="SUPFAM" id="SSF53167">
    <property type="entry name" value="Purine and uridine phosphorylases"/>
    <property type="match status" value="1"/>
</dbReference>
<dbReference type="PIRSF" id="PIRSF000477">
    <property type="entry name" value="PurNPase"/>
    <property type="match status" value="1"/>
</dbReference>
<accession>A0A5J5GB94</accession>
<comment type="subunit">
    <text evidence="3">Homotrimer.</text>
</comment>
<dbReference type="AlphaFoldDB" id="A0A5J5GB94"/>
<feature type="binding site" evidence="10">
    <location>
        <position position="28"/>
    </location>
    <ligand>
        <name>phosphate</name>
        <dbReference type="ChEBI" id="CHEBI:43474"/>
    </ligand>
</feature>
<dbReference type="InterPro" id="IPR011268">
    <property type="entry name" value="Purine_phosphorylase"/>
</dbReference>
<dbReference type="PANTHER" id="PTHR11904:SF9">
    <property type="entry name" value="PURINE NUCLEOSIDE PHOSPHORYLASE-RELATED"/>
    <property type="match status" value="1"/>
</dbReference>
<keyword evidence="6 9" id="KW-0328">Glycosyltransferase</keyword>
<evidence type="ECO:0000256" key="4">
    <source>
        <dbReference type="ARBA" id="ARBA00011886"/>
    </source>
</evidence>
<proteinExistence type="inferred from homology"/>
<reference evidence="12 13" key="1">
    <citation type="submission" date="2019-09" db="EMBL/GenBank/DDBJ databases">
        <authorList>
            <person name="Park J.-S."/>
            <person name="Choi H.-J."/>
        </authorList>
    </citation>
    <scope>NUCLEOTIDE SEQUENCE [LARGE SCALE GENOMIC DNA]</scope>
    <source>
        <strain evidence="12 13">176SS1-4</strain>
    </source>
</reference>
<keyword evidence="7 9" id="KW-0808">Transferase</keyword>
<dbReference type="GO" id="GO:0009116">
    <property type="term" value="P:nucleoside metabolic process"/>
    <property type="evidence" value="ECO:0007669"/>
    <property type="project" value="InterPro"/>
</dbReference>
<dbReference type="GO" id="GO:0004731">
    <property type="term" value="F:purine-nucleoside phosphorylase activity"/>
    <property type="evidence" value="ECO:0007669"/>
    <property type="project" value="UniProtKB-EC"/>
</dbReference>
<evidence type="ECO:0000256" key="1">
    <source>
        <dbReference type="ARBA" id="ARBA00005058"/>
    </source>
</evidence>
<evidence type="ECO:0000256" key="2">
    <source>
        <dbReference type="ARBA" id="ARBA00006751"/>
    </source>
</evidence>
<dbReference type="NCBIfam" id="NF006054">
    <property type="entry name" value="PRK08202.1"/>
    <property type="match status" value="1"/>
</dbReference>
<feature type="binding site" evidence="10">
    <location>
        <position position="229"/>
    </location>
    <ligand>
        <name>a purine D-ribonucleoside</name>
        <dbReference type="ChEBI" id="CHEBI:142355"/>
    </ligand>
</feature>
<evidence type="ECO:0000256" key="7">
    <source>
        <dbReference type="ARBA" id="ARBA00022679"/>
    </source>
</evidence>
<protein>
    <recommendedName>
        <fullName evidence="5 9">Purine nucleoside phosphorylase</fullName>
        <ecNumber evidence="4 9">2.4.2.1</ecNumber>
    </recommendedName>
    <alternativeName>
        <fullName evidence="8 9">Inosine-guanosine phosphorylase</fullName>
    </alternativeName>
</protein>
<name>A0A5J5GB94_9RHOB</name>
<dbReference type="EC" id="2.4.2.1" evidence="4 9"/>
<keyword evidence="13" id="KW-1185">Reference proteome</keyword>
<evidence type="ECO:0000256" key="5">
    <source>
        <dbReference type="ARBA" id="ARBA00013834"/>
    </source>
</evidence>
<comment type="function">
    <text evidence="9">The purine nucleoside phosphorylases catalyze the phosphorolytic breakdown of the N-glycosidic bond in the beta-(deoxy)ribonucleoside molecules, with the formation of the corresponding free purine bases and pentose-1-phosphate.</text>
</comment>
<dbReference type="UniPathway" id="UPA00606"/>
<evidence type="ECO:0000256" key="9">
    <source>
        <dbReference type="PIRNR" id="PIRNR000477"/>
    </source>
</evidence>
<comment type="similarity">
    <text evidence="2 9">Belongs to the PNP/MTAP phosphorylase family.</text>
</comment>
<feature type="binding site" evidence="10">
    <location>
        <position position="110"/>
    </location>
    <ligand>
        <name>phosphate</name>
        <dbReference type="ChEBI" id="CHEBI:43474"/>
    </ligand>
</feature>
<evidence type="ECO:0000259" key="11">
    <source>
        <dbReference type="Pfam" id="PF01048"/>
    </source>
</evidence>
<dbReference type="InterPro" id="IPR000845">
    <property type="entry name" value="Nucleoside_phosphorylase_d"/>
</dbReference>
<dbReference type="RefSeq" id="WP_150446716.1">
    <property type="nucleotide sequence ID" value="NZ_VYQE01000007.1"/>
</dbReference>
<dbReference type="EMBL" id="VYQE01000007">
    <property type="protein sequence ID" value="KAA9005210.1"/>
    <property type="molecule type" value="Genomic_DNA"/>
</dbReference>